<accession>A0ABM6JWS6</accession>
<feature type="coiled-coil region" evidence="1">
    <location>
        <begin position="9"/>
        <end position="46"/>
    </location>
</feature>
<name>A0ABM6JWS6_SPOUR</name>
<proteinExistence type="predicted"/>
<reference evidence="2 3" key="1">
    <citation type="submission" date="2016-04" db="EMBL/GenBank/DDBJ databases">
        <title>Comparative Genomics and Epigenetics of Sporosarcina ureae.</title>
        <authorList>
            <person name="Oliver A.S."/>
            <person name="Cooper K.K."/>
        </authorList>
    </citation>
    <scope>NUCLEOTIDE SEQUENCE [LARGE SCALE GENOMIC DNA]</scope>
    <source>
        <strain evidence="2 3">S204</strain>
    </source>
</reference>
<feature type="coiled-coil region" evidence="1">
    <location>
        <begin position="282"/>
        <end position="312"/>
    </location>
</feature>
<dbReference type="RefSeq" id="WP_029053376.1">
    <property type="nucleotide sequence ID" value="NZ_CP015108.1"/>
</dbReference>
<sequence>MRQDIQMRQNSLQEKRVNQRRLRKRLEQTSEKLLIMKQKRDQLHRQLTKEQQDVVKLGKFSFANKISEWTGRWDEKMKKEIEEAAEVELKYNEAEKDVLDLTAEVEDLRNELEKPDFMHIDEDWEDLLKEKESWIRLNDSVANQTLQKISDDRVRVYSMLREIGEAFEAGEKAERALAGAMKKLDSAEGISMWDTFLGGGIFVSALKYSEINSSDDHVHQAQRALRLYETELMDVQDAATDSFQVNKNDIFTFTDVFFDNIFSDWMVHTRITDGKKKLHAVSQDVRRIQDRLARKRAALEEEIRRLDQQQDDIIMS</sequence>
<evidence type="ECO:0000313" key="2">
    <source>
        <dbReference type="EMBL" id="ARF14418.1"/>
    </source>
</evidence>
<keyword evidence="1" id="KW-0175">Coiled coil</keyword>
<protein>
    <submittedName>
        <fullName evidence="2">Uncharacterized protein</fullName>
    </submittedName>
</protein>
<evidence type="ECO:0000256" key="1">
    <source>
        <dbReference type="SAM" id="Coils"/>
    </source>
</evidence>
<dbReference type="EMBL" id="CP015108">
    <property type="protein sequence ID" value="ARF14418.1"/>
    <property type="molecule type" value="Genomic_DNA"/>
</dbReference>
<keyword evidence="3" id="KW-1185">Reference proteome</keyword>
<evidence type="ECO:0000313" key="3">
    <source>
        <dbReference type="Proteomes" id="UP000192486"/>
    </source>
</evidence>
<feature type="coiled-coil region" evidence="1">
    <location>
        <begin position="77"/>
        <end position="111"/>
    </location>
</feature>
<dbReference type="Proteomes" id="UP000192486">
    <property type="component" value="Chromosome"/>
</dbReference>
<organism evidence="2 3">
    <name type="scientific">Sporosarcina ureae</name>
    <dbReference type="NCBI Taxonomy" id="1571"/>
    <lineage>
        <taxon>Bacteria</taxon>
        <taxon>Bacillati</taxon>
        <taxon>Bacillota</taxon>
        <taxon>Bacilli</taxon>
        <taxon>Bacillales</taxon>
        <taxon>Caryophanaceae</taxon>
        <taxon>Sporosarcina</taxon>
    </lineage>
</organism>
<gene>
    <name evidence="2" type="ORF">SporoS204_09840</name>
</gene>